<protein>
    <submittedName>
        <fullName evidence="1">Uncharacterized protein</fullName>
    </submittedName>
</protein>
<dbReference type="AlphaFoldDB" id="A0A699VGR4"/>
<name>A0A699VGR4_TANCI</name>
<sequence length="85" mass="8259">GRARHGGGQHSLNLLGNDLFGNLAAVGHRVELGDGRAGADAHAAIGHNAHAVGAGRVKVQPVLVAAASALAANAFATIAAPQAQG</sequence>
<organism evidence="1">
    <name type="scientific">Tanacetum cinerariifolium</name>
    <name type="common">Dalmatian daisy</name>
    <name type="synonym">Chrysanthemum cinerariifolium</name>
    <dbReference type="NCBI Taxonomy" id="118510"/>
    <lineage>
        <taxon>Eukaryota</taxon>
        <taxon>Viridiplantae</taxon>
        <taxon>Streptophyta</taxon>
        <taxon>Embryophyta</taxon>
        <taxon>Tracheophyta</taxon>
        <taxon>Spermatophyta</taxon>
        <taxon>Magnoliopsida</taxon>
        <taxon>eudicotyledons</taxon>
        <taxon>Gunneridae</taxon>
        <taxon>Pentapetalae</taxon>
        <taxon>asterids</taxon>
        <taxon>campanulids</taxon>
        <taxon>Asterales</taxon>
        <taxon>Asteraceae</taxon>
        <taxon>Asteroideae</taxon>
        <taxon>Anthemideae</taxon>
        <taxon>Anthemidinae</taxon>
        <taxon>Tanacetum</taxon>
    </lineage>
</organism>
<feature type="non-terminal residue" evidence="1">
    <location>
        <position position="1"/>
    </location>
</feature>
<proteinExistence type="predicted"/>
<evidence type="ECO:0000313" key="1">
    <source>
        <dbReference type="EMBL" id="GFD33279.1"/>
    </source>
</evidence>
<dbReference type="EMBL" id="BKCJ011433513">
    <property type="protein sequence ID" value="GFD33279.1"/>
    <property type="molecule type" value="Genomic_DNA"/>
</dbReference>
<accession>A0A699VGR4</accession>
<feature type="non-terminal residue" evidence="1">
    <location>
        <position position="85"/>
    </location>
</feature>
<comment type="caution">
    <text evidence="1">The sequence shown here is derived from an EMBL/GenBank/DDBJ whole genome shotgun (WGS) entry which is preliminary data.</text>
</comment>
<gene>
    <name evidence="1" type="ORF">Tci_905248</name>
</gene>
<reference evidence="1" key="1">
    <citation type="journal article" date="2019" name="Sci. Rep.">
        <title>Draft genome of Tanacetum cinerariifolium, the natural source of mosquito coil.</title>
        <authorList>
            <person name="Yamashiro T."/>
            <person name="Shiraishi A."/>
            <person name="Satake H."/>
            <person name="Nakayama K."/>
        </authorList>
    </citation>
    <scope>NUCLEOTIDE SEQUENCE</scope>
</reference>